<keyword evidence="6" id="KW-0732">Signal</keyword>
<dbReference type="PANTHER" id="PTHR30600">
    <property type="entry name" value="CYTOCHROME C PEROXIDASE-RELATED"/>
    <property type="match status" value="1"/>
</dbReference>
<feature type="compositionally biased region" description="Basic and acidic residues" evidence="5">
    <location>
        <begin position="171"/>
        <end position="183"/>
    </location>
</feature>
<feature type="region of interest" description="Disordered" evidence="5">
    <location>
        <begin position="160"/>
        <end position="186"/>
    </location>
</feature>
<feature type="domain" description="Cytochrome c" evidence="7">
    <location>
        <begin position="373"/>
        <end position="503"/>
    </location>
</feature>
<keyword evidence="3 4" id="KW-0408">Iron</keyword>
<evidence type="ECO:0000256" key="6">
    <source>
        <dbReference type="SAM" id="SignalP"/>
    </source>
</evidence>
<dbReference type="Gene3D" id="1.10.760.10">
    <property type="entry name" value="Cytochrome c-like domain"/>
    <property type="match status" value="1"/>
</dbReference>
<evidence type="ECO:0000256" key="3">
    <source>
        <dbReference type="ARBA" id="ARBA00023004"/>
    </source>
</evidence>
<keyword evidence="2 4" id="KW-0479">Metal-binding</keyword>
<dbReference type="InterPro" id="IPR009056">
    <property type="entry name" value="Cyt_c-like_dom"/>
</dbReference>
<feature type="signal peptide" evidence="6">
    <location>
        <begin position="1"/>
        <end position="41"/>
    </location>
</feature>
<reference evidence="8 9" key="1">
    <citation type="submission" date="2020-08" db="EMBL/GenBank/DDBJ databases">
        <title>Genomic Encyclopedia of Type Strains, Phase IV (KMG-IV): sequencing the most valuable type-strain genomes for metagenomic binning, comparative biology and taxonomic classification.</title>
        <authorList>
            <person name="Goeker M."/>
        </authorList>
    </citation>
    <scope>NUCLEOTIDE SEQUENCE [LARGE SCALE GENOMIC DNA]</scope>
    <source>
        <strain evidence="8 9">DSM 24163</strain>
    </source>
</reference>
<organism evidence="8 9">
    <name type="scientific">Chiayiivirga flava</name>
    <dbReference type="NCBI Taxonomy" id="659595"/>
    <lineage>
        <taxon>Bacteria</taxon>
        <taxon>Pseudomonadati</taxon>
        <taxon>Pseudomonadota</taxon>
        <taxon>Gammaproteobacteria</taxon>
        <taxon>Lysobacterales</taxon>
        <taxon>Lysobacteraceae</taxon>
        <taxon>Chiayiivirga</taxon>
    </lineage>
</organism>
<evidence type="ECO:0000313" key="9">
    <source>
        <dbReference type="Proteomes" id="UP000521199"/>
    </source>
</evidence>
<dbReference type="Proteomes" id="UP000521199">
    <property type="component" value="Unassembled WGS sequence"/>
</dbReference>
<proteinExistence type="predicted"/>
<protein>
    <submittedName>
        <fullName evidence="8">CxxC motif-containing protein (DUF1111 family)</fullName>
    </submittedName>
</protein>
<dbReference type="PROSITE" id="PS51007">
    <property type="entry name" value="CYTC"/>
    <property type="match status" value="1"/>
</dbReference>
<name>A0A7W8G0Z4_9GAMM</name>
<dbReference type="RefSeq" id="WP_221282052.1">
    <property type="nucleotide sequence ID" value="NZ_JACHHP010000004.1"/>
</dbReference>
<evidence type="ECO:0000256" key="4">
    <source>
        <dbReference type="PROSITE-ProRule" id="PRU00433"/>
    </source>
</evidence>
<dbReference type="PANTHER" id="PTHR30600:SF4">
    <property type="entry name" value="CYTOCHROME C DOMAIN-CONTAINING PROTEIN"/>
    <property type="match status" value="1"/>
</dbReference>
<comment type="caution">
    <text evidence="8">The sequence shown here is derived from an EMBL/GenBank/DDBJ whole genome shotgun (WGS) entry which is preliminary data.</text>
</comment>
<dbReference type="GO" id="GO:0020037">
    <property type="term" value="F:heme binding"/>
    <property type="evidence" value="ECO:0007669"/>
    <property type="project" value="InterPro"/>
</dbReference>
<sequence>MRLIQQRARRTPAQRIIKHRLTLAVLLTCAAAIAMVQPTTAAPGNASGTAHASIAADTGTANAIQPGGTLTRITDNRNSFALPAPTLDPKQLRDFNFGNRLFNTNWTVAPSSANGFDGLGPTFNRVSCSACHLRDGRGRPPQHDEKELLSMLVRISLPGTNRGDDAEIQGDDAHGGPRPHPDYGDQLNDRAIPGVPAEGRVEITYDEIAGAFADGTPYSLRKPRVTLHDPAFGPFDDLLLSARVAQHMPGVGLLEAVPEADIVARADPDDRDGDGISGRANRVWNPIMQRTELGRFGWKANVATLQQQTAAAAHGDIGLTSSAFPTENCPPAQTACAAAPTGGAPELSDRFLDRIVFYLQTLAVPARRGAERDEVRRGENVFKEMNCGSCHAPILRTAPDTMPVVLADQTLAPYTDLLLHDMGEGLADGRPDFLADGREWRTPPLWSIGLFKAVNDHTNYLHDGRARNLEEAILWHGGEASAAQKAFIDADATTRRALIAFLESL</sequence>
<evidence type="ECO:0000259" key="7">
    <source>
        <dbReference type="PROSITE" id="PS51007"/>
    </source>
</evidence>
<dbReference type="GO" id="GO:0046872">
    <property type="term" value="F:metal ion binding"/>
    <property type="evidence" value="ECO:0007669"/>
    <property type="project" value="UniProtKB-KW"/>
</dbReference>
<dbReference type="GO" id="GO:0009055">
    <property type="term" value="F:electron transfer activity"/>
    <property type="evidence" value="ECO:0007669"/>
    <property type="project" value="InterPro"/>
</dbReference>
<dbReference type="EMBL" id="JACHHP010000004">
    <property type="protein sequence ID" value="MBB5208869.1"/>
    <property type="molecule type" value="Genomic_DNA"/>
</dbReference>
<dbReference type="PIRSF" id="PIRSF028099">
    <property type="entry name" value="DUF1111"/>
    <property type="match status" value="1"/>
</dbReference>
<keyword evidence="1 4" id="KW-0349">Heme</keyword>
<evidence type="ECO:0000256" key="1">
    <source>
        <dbReference type="ARBA" id="ARBA00022617"/>
    </source>
</evidence>
<keyword evidence="9" id="KW-1185">Reference proteome</keyword>
<evidence type="ECO:0000256" key="2">
    <source>
        <dbReference type="ARBA" id="ARBA00022723"/>
    </source>
</evidence>
<dbReference type="AlphaFoldDB" id="A0A7W8G0Z4"/>
<dbReference type="SUPFAM" id="SSF46626">
    <property type="entry name" value="Cytochrome c"/>
    <property type="match status" value="1"/>
</dbReference>
<evidence type="ECO:0000313" key="8">
    <source>
        <dbReference type="EMBL" id="MBB5208869.1"/>
    </source>
</evidence>
<dbReference type="Pfam" id="PF06537">
    <property type="entry name" value="DHOR"/>
    <property type="match status" value="1"/>
</dbReference>
<dbReference type="InterPro" id="IPR036909">
    <property type="entry name" value="Cyt_c-like_dom_sf"/>
</dbReference>
<accession>A0A7W8G0Z4</accession>
<gene>
    <name evidence="8" type="ORF">HNQ52_002419</name>
</gene>
<dbReference type="InterPro" id="IPR010538">
    <property type="entry name" value="DHOR"/>
</dbReference>
<dbReference type="InterPro" id="IPR051395">
    <property type="entry name" value="Cytochrome_c_Peroxidase/MauG"/>
</dbReference>
<evidence type="ECO:0000256" key="5">
    <source>
        <dbReference type="SAM" id="MobiDB-lite"/>
    </source>
</evidence>
<feature type="chain" id="PRO_5031167110" evidence="6">
    <location>
        <begin position="42"/>
        <end position="505"/>
    </location>
</feature>
<dbReference type="GO" id="GO:0004130">
    <property type="term" value="F:cytochrome-c peroxidase activity"/>
    <property type="evidence" value="ECO:0007669"/>
    <property type="project" value="TreeGrafter"/>
</dbReference>